<protein>
    <submittedName>
        <fullName evidence="2">Membrane protein</fullName>
    </submittedName>
</protein>
<accession>A0ABN0MQ48</accession>
<dbReference type="EMBL" id="ATLC01000045">
    <property type="protein sequence ID" value="EPJ28333.1"/>
    <property type="molecule type" value="Genomic_DNA"/>
</dbReference>
<keyword evidence="3" id="KW-1185">Reference proteome</keyword>
<dbReference type="RefSeq" id="WP_006342865.1">
    <property type="nucleotide sequence ID" value="NZ_KE356190.1"/>
</dbReference>
<comment type="caution">
    <text evidence="2">The sequence shown here is derived from an EMBL/GenBank/DDBJ whole genome shotgun (WGS) entry which is preliminary data.</text>
</comment>
<evidence type="ECO:0000313" key="2">
    <source>
        <dbReference type="EMBL" id="EPJ28333.1"/>
    </source>
</evidence>
<dbReference type="Proteomes" id="UP000014627">
    <property type="component" value="Unassembled WGS sequence"/>
</dbReference>
<reference evidence="2 3" key="1">
    <citation type="submission" date="2013-04" db="EMBL/GenBank/DDBJ databases">
        <title>Genome sequence of Chlamydia psittaci 99DC5.</title>
        <authorList>
            <person name="Huot-Creasy H."/>
            <person name="McCracken C.L."/>
            <person name="Humphries M."/>
            <person name="Sachse K."/>
            <person name="Laroucau K."/>
            <person name="Bavoil P."/>
            <person name="Myers G.S."/>
        </authorList>
    </citation>
    <scope>NUCLEOTIDE SEQUENCE [LARGE SCALE GENOMIC DNA]</scope>
    <source>
        <strain evidence="2 3">99DC5</strain>
    </source>
</reference>
<evidence type="ECO:0000313" key="3">
    <source>
        <dbReference type="Proteomes" id="UP000014627"/>
    </source>
</evidence>
<keyword evidence="1" id="KW-0472">Membrane</keyword>
<feature type="transmembrane region" description="Helical" evidence="1">
    <location>
        <begin position="25"/>
        <end position="46"/>
    </location>
</feature>
<sequence>MTTEIPASFLHGHFQQRVHDSSRNVVMIAMATVFFILALLLSGLSFLPQATLPFSGAYFIIGSFLVFIAIGILLINALCDIKNFLCAPSPAS</sequence>
<name>A0ABN0MQ48_CHLPS</name>
<dbReference type="GeneID" id="12242473"/>
<feature type="transmembrane region" description="Helical" evidence="1">
    <location>
        <begin position="58"/>
        <end position="79"/>
    </location>
</feature>
<keyword evidence="1" id="KW-0812">Transmembrane</keyword>
<gene>
    <name evidence="2" type="ORF">CP99DC5_0627</name>
</gene>
<proteinExistence type="predicted"/>
<evidence type="ECO:0000256" key="1">
    <source>
        <dbReference type="SAM" id="Phobius"/>
    </source>
</evidence>
<organism evidence="2 3">
    <name type="scientific">Chlamydia psittaci 99DC5</name>
    <dbReference type="NCBI Taxonomy" id="1112251"/>
    <lineage>
        <taxon>Bacteria</taxon>
        <taxon>Pseudomonadati</taxon>
        <taxon>Chlamydiota</taxon>
        <taxon>Chlamydiia</taxon>
        <taxon>Chlamydiales</taxon>
        <taxon>Chlamydiaceae</taxon>
        <taxon>Chlamydia/Chlamydophila group</taxon>
        <taxon>Chlamydia</taxon>
    </lineage>
</organism>
<keyword evidence="1" id="KW-1133">Transmembrane helix</keyword>